<evidence type="ECO:0000313" key="1">
    <source>
        <dbReference type="EMBL" id="SHJ39642.1"/>
    </source>
</evidence>
<dbReference type="Pfam" id="PF07302">
    <property type="entry name" value="AroM"/>
    <property type="match status" value="1"/>
</dbReference>
<dbReference type="RefSeq" id="WP_073135098.1">
    <property type="nucleotide sequence ID" value="NZ_FQZF01000013.1"/>
</dbReference>
<gene>
    <name evidence="1" type="ORF">SAMN02745194_02458</name>
</gene>
<protein>
    <submittedName>
        <fullName evidence="1">AroM protein</fullName>
    </submittedName>
</protein>
<organism evidence="1 2">
    <name type="scientific">Muricoccus roseus</name>
    <dbReference type="NCBI Taxonomy" id="198092"/>
    <lineage>
        <taxon>Bacteria</taxon>
        <taxon>Pseudomonadati</taxon>
        <taxon>Pseudomonadota</taxon>
        <taxon>Alphaproteobacteria</taxon>
        <taxon>Acetobacterales</taxon>
        <taxon>Roseomonadaceae</taxon>
        <taxon>Muricoccus</taxon>
    </lineage>
</organism>
<accession>A0A1M6IZ65</accession>
<dbReference type="EMBL" id="FQZF01000013">
    <property type="protein sequence ID" value="SHJ39642.1"/>
    <property type="molecule type" value="Genomic_DNA"/>
</dbReference>
<keyword evidence="2" id="KW-1185">Reference proteome</keyword>
<proteinExistence type="predicted"/>
<dbReference type="InterPro" id="IPR010843">
    <property type="entry name" value="Uncharacterised_AroM"/>
</dbReference>
<reference evidence="1 2" key="1">
    <citation type="submission" date="2016-11" db="EMBL/GenBank/DDBJ databases">
        <authorList>
            <person name="Jaros S."/>
            <person name="Januszkiewicz K."/>
            <person name="Wedrychowicz H."/>
        </authorList>
    </citation>
    <scope>NUCLEOTIDE SEQUENCE [LARGE SCALE GENOMIC DNA]</scope>
    <source>
        <strain evidence="1 2">DSM 14916</strain>
    </source>
</reference>
<name>A0A1M6IZ65_9PROT</name>
<dbReference type="Proteomes" id="UP000184387">
    <property type="component" value="Unassembled WGS sequence"/>
</dbReference>
<dbReference type="STRING" id="198092.SAMN02745194_02458"/>
<dbReference type="OrthoDB" id="9798683at2"/>
<evidence type="ECO:0000313" key="2">
    <source>
        <dbReference type="Proteomes" id="UP000184387"/>
    </source>
</evidence>
<dbReference type="AlphaFoldDB" id="A0A1M6IZ65"/>
<sequence>MMPARLAFVTVGQTPRADVVPEMLALLEATPGELPVEEFGVLDGLPEAEIRAHLPAPRQGRLYTRLASGASVVLGSGFVLRRLEPLLEELDGRGSDLIVLARTSIFRPFRMHTPFIHAQDVVDA</sequence>